<gene>
    <name evidence="1" type="ORF">TRP8649_00904</name>
</gene>
<dbReference type="EMBL" id="FXXP01000001">
    <property type="protein sequence ID" value="SMX26812.1"/>
    <property type="molecule type" value="Genomic_DNA"/>
</dbReference>
<dbReference type="InterPro" id="IPR021251">
    <property type="entry name" value="DUF2793"/>
</dbReference>
<dbReference type="OrthoDB" id="564699at2"/>
<reference evidence="2" key="1">
    <citation type="submission" date="2017-05" db="EMBL/GenBank/DDBJ databases">
        <authorList>
            <person name="Rodrigo-Torres L."/>
            <person name="Arahal R. D."/>
            <person name="Lucena T."/>
        </authorList>
    </citation>
    <scope>NUCLEOTIDE SEQUENCE [LARGE SCALE GENOMIC DNA]</scope>
    <source>
        <strain evidence="2">CECT 8649</strain>
    </source>
</reference>
<proteinExistence type="predicted"/>
<evidence type="ECO:0000313" key="1">
    <source>
        <dbReference type="EMBL" id="SMX26812.1"/>
    </source>
</evidence>
<dbReference type="Pfam" id="PF10983">
    <property type="entry name" value="DUF2793"/>
    <property type="match status" value="1"/>
</dbReference>
<sequence length="344" mass="35763">MPQSSPIMNLPYIEPSQAQKHVTHNEALRILDAVTQLSVQSADLATPPASPADGDRYIVAAGGVADWAGQDGNIAVWTDNTWQFFAPQAGWRADVTPTGNSLRFDGTTWGPASDVSVVPQIGVNATADTVNRLAVASEASLFSHNGAGHQVKVNKDTATDTASLLFQTGWSGRAEMGTAGSDDFSIKVSADGTTFHTALQAEAATGRVALGQGAAHDELFTVAENAISPTILIRNLGGTGGAQFQAIDDLSGANWKFKTTGAGAFKLRDQTNLTDRLQLFPGVEGRIEFSGPVVAPSYTVATVPSAATATAGAMIFVSDEVGGAVLAFSDGTNWLRATDRAVIS</sequence>
<dbReference type="RefSeq" id="WP_099242916.1">
    <property type="nucleotide sequence ID" value="NZ_FXXP01000001.1"/>
</dbReference>
<accession>A0A238JA38</accession>
<name>A0A238JA38_9RHOB</name>
<dbReference type="AlphaFoldDB" id="A0A238JA38"/>
<dbReference type="Proteomes" id="UP000225972">
    <property type="component" value="Unassembled WGS sequence"/>
</dbReference>
<keyword evidence="2" id="KW-1185">Reference proteome</keyword>
<organism evidence="1 2">
    <name type="scientific">Pelagimonas phthalicica</name>
    <dbReference type="NCBI Taxonomy" id="1037362"/>
    <lineage>
        <taxon>Bacteria</taxon>
        <taxon>Pseudomonadati</taxon>
        <taxon>Pseudomonadota</taxon>
        <taxon>Alphaproteobacteria</taxon>
        <taxon>Rhodobacterales</taxon>
        <taxon>Roseobacteraceae</taxon>
        <taxon>Pelagimonas</taxon>
    </lineage>
</organism>
<evidence type="ECO:0000313" key="2">
    <source>
        <dbReference type="Proteomes" id="UP000225972"/>
    </source>
</evidence>
<protein>
    <submittedName>
        <fullName evidence="1">Uncharacterized protein</fullName>
    </submittedName>
</protein>